<evidence type="ECO:0000313" key="1">
    <source>
        <dbReference type="EMBL" id="CAG8452231.1"/>
    </source>
</evidence>
<dbReference type="Proteomes" id="UP000789706">
    <property type="component" value="Unassembled WGS sequence"/>
</dbReference>
<comment type="caution">
    <text evidence="1">The sequence shown here is derived from an EMBL/GenBank/DDBJ whole genome shotgun (WGS) entry which is preliminary data.</text>
</comment>
<protein>
    <submittedName>
        <fullName evidence="1">2881_t:CDS:1</fullName>
    </submittedName>
</protein>
<gene>
    <name evidence="1" type="ORF">DEBURN_LOCUS2209</name>
</gene>
<dbReference type="AlphaFoldDB" id="A0A9N8VJ40"/>
<name>A0A9N8VJ40_9GLOM</name>
<sequence>MTDQEAYLQLLNTNQELHKEIGNEIAIDKANEKNSTNGLRQDDVLARLEQISNASQILQEIAQASNQRNVQTITRLNI</sequence>
<evidence type="ECO:0000313" key="2">
    <source>
        <dbReference type="Proteomes" id="UP000789706"/>
    </source>
</evidence>
<dbReference type="EMBL" id="CAJVPK010000116">
    <property type="protein sequence ID" value="CAG8452231.1"/>
    <property type="molecule type" value="Genomic_DNA"/>
</dbReference>
<accession>A0A9N8VJ40</accession>
<reference evidence="1" key="1">
    <citation type="submission" date="2021-06" db="EMBL/GenBank/DDBJ databases">
        <authorList>
            <person name="Kallberg Y."/>
            <person name="Tangrot J."/>
            <person name="Rosling A."/>
        </authorList>
    </citation>
    <scope>NUCLEOTIDE SEQUENCE</scope>
    <source>
        <strain evidence="1">AZ414A</strain>
    </source>
</reference>
<organism evidence="1 2">
    <name type="scientific">Diversispora eburnea</name>
    <dbReference type="NCBI Taxonomy" id="1213867"/>
    <lineage>
        <taxon>Eukaryota</taxon>
        <taxon>Fungi</taxon>
        <taxon>Fungi incertae sedis</taxon>
        <taxon>Mucoromycota</taxon>
        <taxon>Glomeromycotina</taxon>
        <taxon>Glomeromycetes</taxon>
        <taxon>Diversisporales</taxon>
        <taxon>Diversisporaceae</taxon>
        <taxon>Diversispora</taxon>
    </lineage>
</organism>
<proteinExistence type="predicted"/>
<keyword evidence="2" id="KW-1185">Reference proteome</keyword>